<sequence length="494" mass="53321">MAPHRTVQAARSSAVSKPNKPMNGDHSTRASRGQDFNTRTNSTAITGKRQGVHDDIDRRVKRAKANKAVNSPPTDRLHVLVFGNGESGELGLGAEITKQSPDSAETPRLNHLLSAEQVGVTQIAVGGMHCAVLTHDGSVMTWGVNDSQALGRDTQWTAPDDLPENMTDLNPLESTPTVVKSLDDIDGKVVQVAACDNATFILTSLGSVYGWGTFFGNDGAFGFLKEQAASRKQLFQTKPVRVPGLPVVKELTAGVNHMLALTHDGNVYSWGSGQQAELGRRIVSRRKAEALFPRPIALPKKRVIKVFAGFNHSFAIDKHGSVWSWGLNNFGQTGHHSDEEHLHIDAPEVVESLKDYNIQHIAGGFHHSLACTDNGEVLAWGRCDDKQLGLDLTTIPEDNILLDSRGCARIVTKPVKVPGLSAYYVAAGIDNSFAIDEAGKVFAWGFSDNFRTGLKTDDAVERPTPLMTKAMPGMTFSFAGCRGQFSVIAGPAKV</sequence>
<evidence type="ECO:0000313" key="7">
    <source>
        <dbReference type="Proteomes" id="UP001175261"/>
    </source>
</evidence>
<feature type="domain" description="RCC1-like" evidence="5">
    <location>
        <begin position="78"/>
        <end position="488"/>
    </location>
</feature>
<dbReference type="InterPro" id="IPR058923">
    <property type="entry name" value="RCC1-like_dom"/>
</dbReference>
<evidence type="ECO:0000256" key="1">
    <source>
        <dbReference type="ARBA" id="ARBA00022658"/>
    </source>
</evidence>
<dbReference type="PANTHER" id="PTHR45982">
    <property type="entry name" value="REGULATOR OF CHROMOSOME CONDENSATION"/>
    <property type="match status" value="1"/>
</dbReference>
<dbReference type="GO" id="GO:0005085">
    <property type="term" value="F:guanyl-nucleotide exchange factor activity"/>
    <property type="evidence" value="ECO:0007669"/>
    <property type="project" value="TreeGrafter"/>
</dbReference>
<keyword evidence="2" id="KW-0677">Repeat</keyword>
<evidence type="ECO:0000259" key="5">
    <source>
        <dbReference type="Pfam" id="PF25390"/>
    </source>
</evidence>
<gene>
    <name evidence="6" type="ORF">NLU13_2649</name>
</gene>
<evidence type="ECO:0000256" key="4">
    <source>
        <dbReference type="SAM" id="MobiDB-lite"/>
    </source>
</evidence>
<comment type="caution">
    <text evidence="6">The sequence shown here is derived from an EMBL/GenBank/DDBJ whole genome shotgun (WGS) entry which is preliminary data.</text>
</comment>
<dbReference type="PRINTS" id="PR00633">
    <property type="entry name" value="RCCNDNSATION"/>
</dbReference>
<feature type="repeat" description="RCC1" evidence="3">
    <location>
        <begin position="320"/>
        <end position="374"/>
    </location>
</feature>
<feature type="repeat" description="RCC1" evidence="3">
    <location>
        <begin position="137"/>
        <end position="205"/>
    </location>
</feature>
<dbReference type="PROSITE" id="PS00625">
    <property type="entry name" value="RCC1_1"/>
    <property type="match status" value="1"/>
</dbReference>
<keyword evidence="7" id="KW-1185">Reference proteome</keyword>
<dbReference type="GO" id="GO:0005737">
    <property type="term" value="C:cytoplasm"/>
    <property type="evidence" value="ECO:0007669"/>
    <property type="project" value="TreeGrafter"/>
</dbReference>
<dbReference type="PROSITE" id="PS50012">
    <property type="entry name" value="RCC1_3"/>
    <property type="match status" value="6"/>
</dbReference>
<name>A0AA39L9J3_SARSR</name>
<accession>A0AA39L9J3</accession>
<dbReference type="AlphaFoldDB" id="A0AA39L9J3"/>
<feature type="repeat" description="RCC1" evidence="3">
    <location>
        <begin position="77"/>
        <end position="136"/>
    </location>
</feature>
<evidence type="ECO:0000256" key="2">
    <source>
        <dbReference type="ARBA" id="ARBA00022737"/>
    </source>
</evidence>
<dbReference type="Proteomes" id="UP001175261">
    <property type="component" value="Unassembled WGS sequence"/>
</dbReference>
<evidence type="ECO:0000256" key="3">
    <source>
        <dbReference type="PROSITE-ProRule" id="PRU00235"/>
    </source>
</evidence>
<dbReference type="InterPro" id="IPR051553">
    <property type="entry name" value="Ran_GTPase-activating"/>
</dbReference>
<feature type="repeat" description="RCC1" evidence="3">
    <location>
        <begin position="206"/>
        <end position="264"/>
    </location>
</feature>
<feature type="region of interest" description="Disordered" evidence="4">
    <location>
        <begin position="1"/>
        <end position="52"/>
    </location>
</feature>
<dbReference type="PANTHER" id="PTHR45982:SF1">
    <property type="entry name" value="REGULATOR OF CHROMOSOME CONDENSATION"/>
    <property type="match status" value="1"/>
</dbReference>
<dbReference type="EMBL" id="JAPDFR010000002">
    <property type="protein sequence ID" value="KAK0389073.1"/>
    <property type="molecule type" value="Genomic_DNA"/>
</dbReference>
<dbReference type="SUPFAM" id="SSF50985">
    <property type="entry name" value="RCC1/BLIP-II"/>
    <property type="match status" value="1"/>
</dbReference>
<reference evidence="6" key="1">
    <citation type="submission" date="2022-10" db="EMBL/GenBank/DDBJ databases">
        <title>Determination and structural analysis of whole genome sequence of Sarocladium strictum F4-1.</title>
        <authorList>
            <person name="Hu L."/>
            <person name="Jiang Y."/>
        </authorList>
    </citation>
    <scope>NUCLEOTIDE SEQUENCE</scope>
    <source>
        <strain evidence="6">F4-1</strain>
    </source>
</reference>
<dbReference type="Gene3D" id="2.130.10.30">
    <property type="entry name" value="Regulator of chromosome condensation 1/beta-lactamase-inhibitor protein II"/>
    <property type="match status" value="1"/>
</dbReference>
<feature type="repeat" description="RCC1" evidence="3">
    <location>
        <begin position="265"/>
        <end position="319"/>
    </location>
</feature>
<organism evidence="6 7">
    <name type="scientific">Sarocladium strictum</name>
    <name type="common">Black bundle disease fungus</name>
    <name type="synonym">Acremonium strictum</name>
    <dbReference type="NCBI Taxonomy" id="5046"/>
    <lineage>
        <taxon>Eukaryota</taxon>
        <taxon>Fungi</taxon>
        <taxon>Dikarya</taxon>
        <taxon>Ascomycota</taxon>
        <taxon>Pezizomycotina</taxon>
        <taxon>Sordariomycetes</taxon>
        <taxon>Hypocreomycetidae</taxon>
        <taxon>Hypocreales</taxon>
        <taxon>Sarocladiaceae</taxon>
        <taxon>Sarocladium</taxon>
    </lineage>
</organism>
<keyword evidence="1" id="KW-0344">Guanine-nucleotide releasing factor</keyword>
<feature type="repeat" description="RCC1" evidence="3">
    <location>
        <begin position="375"/>
        <end position="438"/>
    </location>
</feature>
<proteinExistence type="predicted"/>
<feature type="compositionally biased region" description="Polar residues" evidence="4">
    <location>
        <begin position="30"/>
        <end position="45"/>
    </location>
</feature>
<dbReference type="InterPro" id="IPR009091">
    <property type="entry name" value="RCC1/BLIP-II"/>
</dbReference>
<protein>
    <recommendedName>
        <fullName evidence="5">RCC1-like domain-containing protein</fullName>
    </recommendedName>
</protein>
<dbReference type="Pfam" id="PF25390">
    <property type="entry name" value="WD40_RLD"/>
    <property type="match status" value="1"/>
</dbReference>
<dbReference type="InterPro" id="IPR000408">
    <property type="entry name" value="Reg_chr_condens"/>
</dbReference>
<evidence type="ECO:0000313" key="6">
    <source>
        <dbReference type="EMBL" id="KAK0389073.1"/>
    </source>
</evidence>